<keyword evidence="8" id="KW-0969">Cilium</keyword>
<dbReference type="Pfam" id="PF13877">
    <property type="entry name" value="RPAP3_C"/>
    <property type="match status" value="1"/>
</dbReference>
<dbReference type="STRING" id="307507.A0A2V0P960"/>
<dbReference type="OrthoDB" id="447931at2759"/>
<evidence type="ECO:0000259" key="13">
    <source>
        <dbReference type="Pfam" id="PF15867"/>
    </source>
</evidence>
<keyword evidence="7" id="KW-0282">Flagellum</keyword>
<evidence type="ECO:0000256" key="10">
    <source>
        <dbReference type="ARBA" id="ARBA00049986"/>
    </source>
</evidence>
<name>A0A2V0P960_9CHLO</name>
<keyword evidence="9" id="KW-0966">Cell projection</keyword>
<organism evidence="14 15">
    <name type="scientific">Raphidocelis subcapitata</name>
    <dbReference type="NCBI Taxonomy" id="307507"/>
    <lineage>
        <taxon>Eukaryota</taxon>
        <taxon>Viridiplantae</taxon>
        <taxon>Chlorophyta</taxon>
        <taxon>core chlorophytes</taxon>
        <taxon>Chlorophyceae</taxon>
        <taxon>CS clade</taxon>
        <taxon>Sphaeropleales</taxon>
        <taxon>Selenastraceae</taxon>
        <taxon>Raphidocelis</taxon>
    </lineage>
</organism>
<dbReference type="Proteomes" id="UP000247498">
    <property type="component" value="Unassembled WGS sequence"/>
</dbReference>
<dbReference type="InterPro" id="IPR042422">
    <property type="entry name" value="CC103"/>
</dbReference>
<evidence type="ECO:0000313" key="15">
    <source>
        <dbReference type="Proteomes" id="UP000247498"/>
    </source>
</evidence>
<dbReference type="PANTHER" id="PTHR28572:SF1">
    <property type="entry name" value="COILED-COIL DOMAIN-CONTAINING PROTEIN 103"/>
    <property type="match status" value="1"/>
</dbReference>
<dbReference type="GO" id="GO:0007368">
    <property type="term" value="P:determination of left/right symmetry"/>
    <property type="evidence" value="ECO:0007669"/>
    <property type="project" value="TreeGrafter"/>
</dbReference>
<dbReference type="GO" id="GO:0003351">
    <property type="term" value="P:epithelial cilium movement involved in extracellular fluid movement"/>
    <property type="evidence" value="ECO:0007669"/>
    <property type="project" value="TreeGrafter"/>
</dbReference>
<dbReference type="AlphaFoldDB" id="A0A2V0P960"/>
<keyword evidence="15" id="KW-1185">Reference proteome</keyword>
<accession>A0A2V0P960</accession>
<evidence type="ECO:0000256" key="8">
    <source>
        <dbReference type="ARBA" id="ARBA00023069"/>
    </source>
</evidence>
<feature type="domain" description="RNA-polymerase II-associated protein 3-like C-terminal" evidence="12">
    <location>
        <begin position="91"/>
        <end position="196"/>
    </location>
</feature>
<comment type="subunit">
    <text evidence="4">Homodimer.</text>
</comment>
<gene>
    <name evidence="14" type="ORF">Rsub_06347</name>
</gene>
<comment type="similarity">
    <text evidence="10">Belongs to the DNAAF19/PR46b family.</text>
</comment>
<dbReference type="InterPro" id="IPR025986">
    <property type="entry name" value="RPAP3-like_C"/>
</dbReference>
<evidence type="ECO:0000256" key="2">
    <source>
        <dbReference type="ARBA" id="ARBA00004230"/>
    </source>
</evidence>
<dbReference type="GO" id="GO:0005576">
    <property type="term" value="C:extracellular region"/>
    <property type="evidence" value="ECO:0007669"/>
    <property type="project" value="GOC"/>
</dbReference>
<dbReference type="EMBL" id="BDRX01000042">
    <property type="protein sequence ID" value="GBF93625.1"/>
    <property type="molecule type" value="Genomic_DNA"/>
</dbReference>
<dbReference type="InterPro" id="IPR031733">
    <property type="entry name" value="Dynein_attach_N"/>
</dbReference>
<dbReference type="PANTHER" id="PTHR28572">
    <property type="entry name" value="COILED-COIL DOMAIN-CONTAINING PROTEIN 103"/>
    <property type="match status" value="1"/>
</dbReference>
<keyword evidence="6" id="KW-0970">Cilium biogenesis/degradation</keyword>
<comment type="caution">
    <text evidence="14">The sequence shown here is derived from an EMBL/GenBank/DDBJ whole genome shotgun (WGS) entry which is preliminary data.</text>
</comment>
<sequence>MPLSSRAGGDLRDAIVEEQRRKAVDDAKKRAVAQHVDYDTFRNMARPMLPAWRLDAEGRQLPDGGASKERQPPDAAAVPQPPPQGRRAAAPPDTAAEFEREWRRRGSPQERWEYLMLTTPERLPQLFRVEMGGRLLGEVVEALESRWREGAAAAGKGSNAEPARCEAADVALRTLQALTECGRFGLASRLLSRGHKAAAVALLASLDAHAALAEAPCSARSGGGGGGAAAELKLLREAFGA</sequence>
<keyword evidence="5" id="KW-0963">Cytoplasm</keyword>
<dbReference type="GO" id="GO:0031514">
    <property type="term" value="C:motile cilium"/>
    <property type="evidence" value="ECO:0007669"/>
    <property type="project" value="UniProtKB-SubCell"/>
</dbReference>
<dbReference type="Pfam" id="PF15867">
    <property type="entry name" value="Dynein_attach_N"/>
    <property type="match status" value="1"/>
</dbReference>
<reference evidence="14 15" key="1">
    <citation type="journal article" date="2018" name="Sci. Rep.">
        <title>Raphidocelis subcapitata (=Pseudokirchneriella subcapitata) provides an insight into genome evolution and environmental adaptations in the Sphaeropleales.</title>
        <authorList>
            <person name="Suzuki S."/>
            <person name="Yamaguchi H."/>
            <person name="Nakajima N."/>
            <person name="Kawachi M."/>
        </authorList>
    </citation>
    <scope>NUCLEOTIDE SEQUENCE [LARGE SCALE GENOMIC DNA]</scope>
    <source>
        <strain evidence="14 15">NIES-35</strain>
    </source>
</reference>
<protein>
    <submittedName>
        <fullName evidence="14">Uncharacterized protein</fullName>
    </submittedName>
</protein>
<evidence type="ECO:0000256" key="3">
    <source>
        <dbReference type="ARBA" id="ARBA00004496"/>
    </source>
</evidence>
<evidence type="ECO:0000256" key="6">
    <source>
        <dbReference type="ARBA" id="ARBA00022794"/>
    </source>
</evidence>
<evidence type="ECO:0000256" key="7">
    <source>
        <dbReference type="ARBA" id="ARBA00022846"/>
    </source>
</evidence>
<feature type="region of interest" description="Disordered" evidence="11">
    <location>
        <begin position="52"/>
        <end position="104"/>
    </location>
</feature>
<feature type="compositionally biased region" description="Basic and acidic residues" evidence="11">
    <location>
        <begin position="54"/>
        <end position="72"/>
    </location>
</feature>
<evidence type="ECO:0000259" key="12">
    <source>
        <dbReference type="Pfam" id="PF13877"/>
    </source>
</evidence>
<dbReference type="GO" id="GO:0036159">
    <property type="term" value="P:inner dynein arm assembly"/>
    <property type="evidence" value="ECO:0007669"/>
    <property type="project" value="TreeGrafter"/>
</dbReference>
<evidence type="ECO:0000256" key="5">
    <source>
        <dbReference type="ARBA" id="ARBA00022490"/>
    </source>
</evidence>
<dbReference type="InParanoid" id="A0A2V0P960"/>
<comment type="function">
    <text evidence="1">Dynein-attachment factor required for cilia motility.</text>
</comment>
<feature type="domain" description="Dynein attachment factor N-terminal" evidence="13">
    <location>
        <begin position="10"/>
        <end position="44"/>
    </location>
</feature>
<evidence type="ECO:0000256" key="1">
    <source>
        <dbReference type="ARBA" id="ARBA00004048"/>
    </source>
</evidence>
<evidence type="ECO:0000313" key="14">
    <source>
        <dbReference type="EMBL" id="GBF93625.1"/>
    </source>
</evidence>
<dbReference type="GO" id="GO:0036157">
    <property type="term" value="C:outer dynein arm"/>
    <property type="evidence" value="ECO:0007669"/>
    <property type="project" value="InterPro"/>
</dbReference>
<evidence type="ECO:0000256" key="9">
    <source>
        <dbReference type="ARBA" id="ARBA00023273"/>
    </source>
</evidence>
<evidence type="ECO:0000256" key="11">
    <source>
        <dbReference type="SAM" id="MobiDB-lite"/>
    </source>
</evidence>
<evidence type="ECO:0000256" key="4">
    <source>
        <dbReference type="ARBA" id="ARBA00011738"/>
    </source>
</evidence>
<comment type="subcellular location">
    <subcellularLocation>
        <location evidence="2">Cell projection</location>
        <location evidence="2">Cilium</location>
        <location evidence="2">Flagellum</location>
    </subcellularLocation>
    <subcellularLocation>
        <location evidence="3">Cytoplasm</location>
    </subcellularLocation>
</comment>
<proteinExistence type="inferred from homology"/>